<name>A0A8J5LVK1_ZINOF</name>
<dbReference type="Proteomes" id="UP000734854">
    <property type="component" value="Unassembled WGS sequence"/>
</dbReference>
<accession>A0A8J5LVK1</accession>
<evidence type="ECO:0000313" key="3">
    <source>
        <dbReference type="Proteomes" id="UP000734854"/>
    </source>
</evidence>
<evidence type="ECO:0000313" key="2">
    <source>
        <dbReference type="EMBL" id="KAG6526709.1"/>
    </source>
</evidence>
<reference evidence="2 3" key="1">
    <citation type="submission" date="2020-08" db="EMBL/GenBank/DDBJ databases">
        <title>Plant Genome Project.</title>
        <authorList>
            <person name="Zhang R.-G."/>
        </authorList>
    </citation>
    <scope>NUCLEOTIDE SEQUENCE [LARGE SCALE GENOMIC DNA]</scope>
    <source>
        <tissue evidence="2">Rhizome</tissue>
    </source>
</reference>
<feature type="compositionally biased region" description="Polar residues" evidence="1">
    <location>
        <begin position="1"/>
        <end position="20"/>
    </location>
</feature>
<sequence>MRPSPLASTRSTKAAVSSDVTARPNRRSDSSSSPAVMNPSPSLSKVEKIRSSSCSPSSTDEAPSSSSSSSASGFFTSPGDAADGRSEESHGRSLGRPRKRR</sequence>
<feature type="compositionally biased region" description="Low complexity" evidence="1">
    <location>
        <begin position="51"/>
        <end position="77"/>
    </location>
</feature>
<keyword evidence="3" id="KW-1185">Reference proteome</keyword>
<dbReference type="EMBL" id="JACMSC010000004">
    <property type="protein sequence ID" value="KAG6526709.1"/>
    <property type="molecule type" value="Genomic_DNA"/>
</dbReference>
<organism evidence="2 3">
    <name type="scientific">Zingiber officinale</name>
    <name type="common">Ginger</name>
    <name type="synonym">Amomum zingiber</name>
    <dbReference type="NCBI Taxonomy" id="94328"/>
    <lineage>
        <taxon>Eukaryota</taxon>
        <taxon>Viridiplantae</taxon>
        <taxon>Streptophyta</taxon>
        <taxon>Embryophyta</taxon>
        <taxon>Tracheophyta</taxon>
        <taxon>Spermatophyta</taxon>
        <taxon>Magnoliopsida</taxon>
        <taxon>Liliopsida</taxon>
        <taxon>Zingiberales</taxon>
        <taxon>Zingiberaceae</taxon>
        <taxon>Zingiber</taxon>
    </lineage>
</organism>
<proteinExistence type="predicted"/>
<protein>
    <submittedName>
        <fullName evidence="2">Uncharacterized protein</fullName>
    </submittedName>
</protein>
<comment type="caution">
    <text evidence="2">The sequence shown here is derived from an EMBL/GenBank/DDBJ whole genome shotgun (WGS) entry which is preliminary data.</text>
</comment>
<feature type="compositionally biased region" description="Basic and acidic residues" evidence="1">
    <location>
        <begin position="82"/>
        <end position="91"/>
    </location>
</feature>
<dbReference type="AlphaFoldDB" id="A0A8J5LVK1"/>
<feature type="region of interest" description="Disordered" evidence="1">
    <location>
        <begin position="1"/>
        <end position="101"/>
    </location>
</feature>
<gene>
    <name evidence="2" type="ORF">ZIOFF_016710</name>
</gene>
<evidence type="ECO:0000256" key="1">
    <source>
        <dbReference type="SAM" id="MobiDB-lite"/>
    </source>
</evidence>